<gene>
    <name evidence="2" type="ORF">TWF506_000201</name>
</gene>
<keyword evidence="3" id="KW-1185">Reference proteome</keyword>
<dbReference type="EMBL" id="JAVHJM010000001">
    <property type="protein sequence ID" value="KAK6519906.1"/>
    <property type="molecule type" value="Genomic_DNA"/>
</dbReference>
<keyword evidence="1" id="KW-0732">Signal</keyword>
<comment type="caution">
    <text evidence="2">The sequence shown here is derived from an EMBL/GenBank/DDBJ whole genome shotgun (WGS) entry which is preliminary data.</text>
</comment>
<reference evidence="2 3" key="1">
    <citation type="submission" date="2019-10" db="EMBL/GenBank/DDBJ databases">
        <authorList>
            <person name="Palmer J.M."/>
        </authorList>
    </citation>
    <scope>NUCLEOTIDE SEQUENCE [LARGE SCALE GENOMIC DNA]</scope>
    <source>
        <strain evidence="2 3">TWF506</strain>
    </source>
</reference>
<proteinExistence type="predicted"/>
<dbReference type="Proteomes" id="UP001307849">
    <property type="component" value="Unassembled WGS sequence"/>
</dbReference>
<evidence type="ECO:0000313" key="2">
    <source>
        <dbReference type="EMBL" id="KAK6519906.1"/>
    </source>
</evidence>
<dbReference type="AlphaFoldDB" id="A0AAN8P7U1"/>
<evidence type="ECO:0000256" key="1">
    <source>
        <dbReference type="SAM" id="SignalP"/>
    </source>
</evidence>
<sequence>MHYLSILLLFYTPFAASQVSNPLFPAHTFTIRAPEPCDQSCQDIICTQPDSCTPCGSGQCTYGEECGTWAGRANTCCIQPYNFSPSSPKLKCSDVSSFLSSLDPKNPPGGSSMPKVYSAETCPSGEVIAAAAVFGEEQGNLTCCERGKDAVVVESSTLSVPETVVCVNELSAGASSGNKNGGGNGGANVGGKLELGGWILVVGLVTGIYFGA</sequence>
<name>A0AAN8P7U1_9PEZI</name>
<accession>A0AAN8P7U1</accession>
<protein>
    <submittedName>
        <fullName evidence="2">Uncharacterized protein</fullName>
    </submittedName>
</protein>
<evidence type="ECO:0000313" key="3">
    <source>
        <dbReference type="Proteomes" id="UP001307849"/>
    </source>
</evidence>
<organism evidence="2 3">
    <name type="scientific">Arthrobotrys conoides</name>
    <dbReference type="NCBI Taxonomy" id="74498"/>
    <lineage>
        <taxon>Eukaryota</taxon>
        <taxon>Fungi</taxon>
        <taxon>Dikarya</taxon>
        <taxon>Ascomycota</taxon>
        <taxon>Pezizomycotina</taxon>
        <taxon>Orbiliomycetes</taxon>
        <taxon>Orbiliales</taxon>
        <taxon>Orbiliaceae</taxon>
        <taxon>Arthrobotrys</taxon>
    </lineage>
</organism>
<feature type="chain" id="PRO_5042847577" evidence="1">
    <location>
        <begin position="18"/>
        <end position="212"/>
    </location>
</feature>
<feature type="signal peptide" evidence="1">
    <location>
        <begin position="1"/>
        <end position="17"/>
    </location>
</feature>